<reference evidence="2 3" key="1">
    <citation type="submission" date="2020-07" db="EMBL/GenBank/DDBJ databases">
        <title>Complete genome sequence analysis of Acidithiobacillus ferrivorans XJFY6S-08 reveals extreme environmental adaptation to alpine acid mine drainage.</title>
        <authorList>
            <person name="Yan L."/>
            <person name="Ni Y."/>
        </authorList>
    </citation>
    <scope>NUCLEOTIDE SEQUENCE [LARGE SCALE GENOMIC DNA]</scope>
    <source>
        <strain evidence="2 3">XJFY6S-08</strain>
    </source>
</reference>
<accession>A0A7T5BGV9</accession>
<dbReference type="AlphaFoldDB" id="A0A7T5BGV9"/>
<dbReference type="InterPro" id="IPR036526">
    <property type="entry name" value="C-N_Hydrolase_sf"/>
</dbReference>
<evidence type="ECO:0000313" key="3">
    <source>
        <dbReference type="Proteomes" id="UP000595420"/>
    </source>
</evidence>
<dbReference type="RefSeq" id="WP_198659871.1">
    <property type="nucleotide sequence ID" value="NZ_CP059488.1"/>
</dbReference>
<dbReference type="SUPFAM" id="SSF56317">
    <property type="entry name" value="Carbon-nitrogen hydrolase"/>
    <property type="match status" value="1"/>
</dbReference>
<feature type="transmembrane region" description="Helical" evidence="1">
    <location>
        <begin position="92"/>
        <end position="113"/>
    </location>
</feature>
<sequence length="454" mass="49838">MTVHRSTVYPVDGSRSRTSPLFRFSAPTLLGAMVGTLAWPHAIWLAPLAFLLLPALNKRYWLAPFALMFGYHLATTYGLIKGTSVFFPHSGLFLGIGFWSLSSLAFALPYLAYPYIALYFRGCSLAGGGFGAVTATIITSAVSTILPPLGIIGWTSPWLGAIAAGPTGILLTVLGIFALGYWERKNQDIPVCLLMAGIVVFNLWLLGFAFPALAERVPALDDMMGHPLPTAPAGWVGINTHLGRLRSNLSYVDASMEMAPKVLADLRSGDNVVLLPETVAGPWLPGTRAIWRPVIRWTARHPEQIVLLGADVPLARCQPLAGCEPHGRDLRPAKGYLDALVKIQDGHQTVLPDHIPVPFSMWHPWHPRNSFRMAPFSRKPETTEIDGKKVGYLICYEQLLMWPALDLYPHGIQVLLAPANDWWARGTDIPAIQRASAKAWAAFFRVPVLFAMNH</sequence>
<evidence type="ECO:0000313" key="2">
    <source>
        <dbReference type="EMBL" id="QQD71568.1"/>
    </source>
</evidence>
<keyword evidence="1" id="KW-0812">Transmembrane</keyword>
<keyword evidence="1" id="KW-0472">Membrane</keyword>
<dbReference type="EMBL" id="CP059488">
    <property type="protein sequence ID" value="QQD71568.1"/>
    <property type="molecule type" value="Genomic_DNA"/>
</dbReference>
<organism evidence="2 3">
    <name type="scientific">Acidithiobacillus ferrivorans</name>
    <dbReference type="NCBI Taxonomy" id="160808"/>
    <lineage>
        <taxon>Bacteria</taxon>
        <taxon>Pseudomonadati</taxon>
        <taxon>Pseudomonadota</taxon>
        <taxon>Acidithiobacillia</taxon>
        <taxon>Acidithiobacillales</taxon>
        <taxon>Acidithiobacillaceae</taxon>
        <taxon>Acidithiobacillus</taxon>
    </lineage>
</organism>
<feature type="transmembrane region" description="Helical" evidence="1">
    <location>
        <begin position="191"/>
        <end position="214"/>
    </location>
</feature>
<feature type="transmembrane region" description="Helical" evidence="1">
    <location>
        <begin position="29"/>
        <end position="53"/>
    </location>
</feature>
<evidence type="ECO:0000256" key="1">
    <source>
        <dbReference type="SAM" id="Phobius"/>
    </source>
</evidence>
<proteinExistence type="predicted"/>
<feature type="transmembrane region" description="Helical" evidence="1">
    <location>
        <begin position="158"/>
        <end position="179"/>
    </location>
</feature>
<dbReference type="Proteomes" id="UP000595420">
    <property type="component" value="Chromosome"/>
</dbReference>
<keyword evidence="1" id="KW-1133">Transmembrane helix</keyword>
<feature type="transmembrane region" description="Helical" evidence="1">
    <location>
        <begin position="125"/>
        <end position="146"/>
    </location>
</feature>
<gene>
    <name evidence="2" type="ORF">H2515_08790</name>
</gene>
<name>A0A7T5BGV9_9PROT</name>
<dbReference type="Gene3D" id="3.60.110.10">
    <property type="entry name" value="Carbon-nitrogen hydrolase"/>
    <property type="match status" value="1"/>
</dbReference>
<protein>
    <submittedName>
        <fullName evidence="2">Conjugal transfer protein TraB</fullName>
    </submittedName>
</protein>
<feature type="transmembrane region" description="Helical" evidence="1">
    <location>
        <begin position="60"/>
        <end position="80"/>
    </location>
</feature>